<dbReference type="InterPro" id="IPR051395">
    <property type="entry name" value="Cytochrome_c_Peroxidase/MauG"/>
</dbReference>
<dbReference type="GO" id="GO:0030313">
    <property type="term" value="C:cell envelope"/>
    <property type="evidence" value="ECO:0007669"/>
    <property type="project" value="UniProtKB-SubCell"/>
</dbReference>
<accession>A0A1T1HCE8</accession>
<evidence type="ECO:0000256" key="6">
    <source>
        <dbReference type="PROSITE-ProRule" id="PRU00433"/>
    </source>
</evidence>
<reference evidence="9" key="1">
    <citation type="submission" date="2017-02" db="EMBL/GenBank/DDBJ databases">
        <title>Draft Genome Sequence of the Salt Water Bacterium Oceanospirillum linum ATCC 11336.</title>
        <authorList>
            <person name="Trachtenberg A.M."/>
            <person name="Carney J.G."/>
            <person name="Linnane J.D."/>
            <person name="Rheaume B.A."/>
            <person name="Pitts N.L."/>
            <person name="Mykles D.L."/>
            <person name="Maclea K.S."/>
        </authorList>
    </citation>
    <scope>NUCLEOTIDE SEQUENCE [LARGE SCALE GENOMIC DNA]</scope>
    <source>
        <strain evidence="9">ATCC 11336</strain>
    </source>
</reference>
<dbReference type="STRING" id="966.BTA35_0205750"/>
<dbReference type="SUPFAM" id="SSF46626">
    <property type="entry name" value="Cytochrome c"/>
    <property type="match status" value="2"/>
</dbReference>
<evidence type="ECO:0000256" key="5">
    <source>
        <dbReference type="ARBA" id="ARBA00023004"/>
    </source>
</evidence>
<feature type="chain" id="PRO_5013363689" description="Cytochrome c domain-containing protein" evidence="7">
    <location>
        <begin position="21"/>
        <end position="288"/>
    </location>
</feature>
<keyword evidence="2 6" id="KW-0349">Heme</keyword>
<keyword evidence="10" id="KW-1185">Reference proteome</keyword>
<evidence type="ECO:0000256" key="1">
    <source>
        <dbReference type="ARBA" id="ARBA00004196"/>
    </source>
</evidence>
<dbReference type="GO" id="GO:0046872">
    <property type="term" value="F:metal ion binding"/>
    <property type="evidence" value="ECO:0007669"/>
    <property type="project" value="UniProtKB-KW"/>
</dbReference>
<comment type="subcellular location">
    <subcellularLocation>
        <location evidence="1">Cell envelope</location>
    </subcellularLocation>
</comment>
<keyword evidence="7" id="KW-0732">Signal</keyword>
<evidence type="ECO:0000259" key="8">
    <source>
        <dbReference type="PROSITE" id="PS51007"/>
    </source>
</evidence>
<feature type="domain" description="Cytochrome c" evidence="8">
    <location>
        <begin position="29"/>
        <end position="158"/>
    </location>
</feature>
<dbReference type="GO" id="GO:0020037">
    <property type="term" value="F:heme binding"/>
    <property type="evidence" value="ECO:0007669"/>
    <property type="project" value="InterPro"/>
</dbReference>
<dbReference type="GO" id="GO:0004130">
    <property type="term" value="F:cytochrome-c peroxidase activity"/>
    <property type="evidence" value="ECO:0007669"/>
    <property type="project" value="TreeGrafter"/>
</dbReference>
<evidence type="ECO:0000256" key="4">
    <source>
        <dbReference type="ARBA" id="ARBA00023002"/>
    </source>
</evidence>
<dbReference type="PROSITE" id="PS51007">
    <property type="entry name" value="CYTC"/>
    <property type="match status" value="2"/>
</dbReference>
<keyword evidence="5 6" id="KW-0408">Iron</keyword>
<dbReference type="Gene3D" id="1.10.760.10">
    <property type="entry name" value="Cytochrome c-like domain"/>
    <property type="match status" value="2"/>
</dbReference>
<dbReference type="Proteomes" id="UP000190064">
    <property type="component" value="Unassembled WGS sequence"/>
</dbReference>
<keyword evidence="4" id="KW-0560">Oxidoreductase</keyword>
<dbReference type="GO" id="GO:0009055">
    <property type="term" value="F:electron transfer activity"/>
    <property type="evidence" value="ECO:0007669"/>
    <property type="project" value="InterPro"/>
</dbReference>
<protein>
    <recommendedName>
        <fullName evidence="8">Cytochrome c domain-containing protein</fullName>
    </recommendedName>
</protein>
<organism evidence="9 10">
    <name type="scientific">Oceanospirillum linum</name>
    <dbReference type="NCBI Taxonomy" id="966"/>
    <lineage>
        <taxon>Bacteria</taxon>
        <taxon>Pseudomonadati</taxon>
        <taxon>Pseudomonadota</taxon>
        <taxon>Gammaproteobacteria</taxon>
        <taxon>Oceanospirillales</taxon>
        <taxon>Oceanospirillaceae</taxon>
        <taxon>Oceanospirillum</taxon>
    </lineage>
</organism>
<dbReference type="EMBL" id="MTSD02000002">
    <property type="protein sequence ID" value="OOV87544.1"/>
    <property type="molecule type" value="Genomic_DNA"/>
</dbReference>
<evidence type="ECO:0000256" key="2">
    <source>
        <dbReference type="ARBA" id="ARBA00022617"/>
    </source>
</evidence>
<dbReference type="PANTHER" id="PTHR30600">
    <property type="entry name" value="CYTOCHROME C PEROXIDASE-RELATED"/>
    <property type="match status" value="1"/>
</dbReference>
<sequence>MVSVWLLSILAFVLMTPVHAEPSIAPGLTLEAFGKQVFSDRRFSASGQTSCRSCHKPEFGFSDHRAVSIKDDGTATALSTPALFNMKQKIGFFSLHPVFSLKAAVERCFKRNQNIDETDIYGVLERDAGLSRFAIHNFGRASADVVYQSVAAYLKTIQTSNSRYDRYRQGELSALTYSEQSGMVLFEQKGCIYCHSGREMGGMAYSNSIDTHVNRDVQVLRLRNLSLTAPYFSDGSAQTLSEAIYRMSKRYSATPVSQSDLEKIRLFLLSNESSISDFEGPVRYENER</sequence>
<name>A0A1T1HCE8_OCELI</name>
<evidence type="ECO:0000313" key="9">
    <source>
        <dbReference type="EMBL" id="OOV87544.1"/>
    </source>
</evidence>
<proteinExistence type="predicted"/>
<dbReference type="Pfam" id="PF03150">
    <property type="entry name" value="CCP_MauG"/>
    <property type="match status" value="1"/>
</dbReference>
<dbReference type="PANTHER" id="PTHR30600:SF7">
    <property type="entry name" value="CYTOCHROME C PEROXIDASE-RELATED"/>
    <property type="match status" value="1"/>
</dbReference>
<comment type="caution">
    <text evidence="9">The sequence shown here is derived from an EMBL/GenBank/DDBJ whole genome shotgun (WGS) entry which is preliminary data.</text>
</comment>
<dbReference type="InterPro" id="IPR009056">
    <property type="entry name" value="Cyt_c-like_dom"/>
</dbReference>
<feature type="domain" description="Cytochrome c" evidence="8">
    <location>
        <begin position="177"/>
        <end position="272"/>
    </location>
</feature>
<dbReference type="InterPro" id="IPR004852">
    <property type="entry name" value="Di-haem_cyt_c_peroxidsae"/>
</dbReference>
<evidence type="ECO:0000313" key="10">
    <source>
        <dbReference type="Proteomes" id="UP000190064"/>
    </source>
</evidence>
<feature type="signal peptide" evidence="7">
    <location>
        <begin position="1"/>
        <end position="20"/>
    </location>
</feature>
<evidence type="ECO:0000256" key="7">
    <source>
        <dbReference type="SAM" id="SignalP"/>
    </source>
</evidence>
<evidence type="ECO:0000256" key="3">
    <source>
        <dbReference type="ARBA" id="ARBA00022723"/>
    </source>
</evidence>
<dbReference type="AlphaFoldDB" id="A0A1T1HCE8"/>
<dbReference type="InterPro" id="IPR036909">
    <property type="entry name" value="Cyt_c-like_dom_sf"/>
</dbReference>
<keyword evidence="3 6" id="KW-0479">Metal-binding</keyword>
<gene>
    <name evidence="9" type="ORF">BTA35_0205750</name>
</gene>